<evidence type="ECO:0000259" key="2">
    <source>
        <dbReference type="Pfam" id="PF20148"/>
    </source>
</evidence>
<feature type="domain" description="Teneurin-like YD-shell" evidence="3">
    <location>
        <begin position="496"/>
        <end position="629"/>
    </location>
</feature>
<dbReference type="InterPro" id="IPR056823">
    <property type="entry name" value="TEN-like_YD-shell"/>
</dbReference>
<keyword evidence="1" id="KW-0677">Repeat</keyword>
<dbReference type="Proteomes" id="UP001163632">
    <property type="component" value="Plasmid unnamed1"/>
</dbReference>
<evidence type="ECO:0000256" key="1">
    <source>
        <dbReference type="ARBA" id="ARBA00022737"/>
    </source>
</evidence>
<dbReference type="Pfam" id="PF20148">
    <property type="entry name" value="DUF6531"/>
    <property type="match status" value="1"/>
</dbReference>
<feature type="domain" description="Teneurin-like YD-shell" evidence="3">
    <location>
        <begin position="710"/>
        <end position="855"/>
    </location>
</feature>
<proteinExistence type="predicted"/>
<dbReference type="EMBL" id="CP087831">
    <property type="protein sequence ID" value="UZA04736.1"/>
    <property type="molecule type" value="Genomic_DNA"/>
</dbReference>
<evidence type="ECO:0000313" key="4">
    <source>
        <dbReference type="EMBL" id="UZA04736.1"/>
    </source>
</evidence>
<dbReference type="InterPro" id="IPR050708">
    <property type="entry name" value="T6SS_VgrG/RHS"/>
</dbReference>
<dbReference type="PANTHER" id="PTHR32305:SF15">
    <property type="entry name" value="PROTEIN RHSA-RELATED"/>
    <property type="match status" value="1"/>
</dbReference>
<dbReference type="NCBIfam" id="TIGR03696">
    <property type="entry name" value="Rhs_assc_core"/>
    <property type="match status" value="1"/>
</dbReference>
<keyword evidence="5" id="KW-1185">Reference proteome</keyword>
<sequence>MIIFKSLMFNLLVWVIIVCVLLTHKTYANTCPFHSNISNNTGKSSSMCYANVDYQGTHSDQYHSDYPVNLLSGNKHLTETDIYPQNVNQQIRLEFTRYYNSMSSYKGMLGYGWRTIYEPQLLDRGNTLSLIQPDGTQFHFHLSSDIKDGYKTDRYISNNPEYGYFTKTSKEGLTEWQWYRPSSQRFTFVIDSRHMTAKETLGKLSKIIANYREPNSDYIQVIYDKNHRIAQVVDNLGQKLIFNYQNKKVILRLNDTTHTYHQDDKHNLIGYKDSEGNAFNYHYDNKEFPHSITKKTLISDDETQILGNWRYDDKGRVDYEELPHKKKSLTIVYDSNAPTSKQDIAYENGTKYYTTTTINGLGEVTKYVFTITNGFYKLIDKQYENCQNCDDLSMQKTDRQGNVSERTIGDTTYFYTYDNQSRLTLIEIQSKDTPKQWQQKRQYNGDDRVPSQIIRPSTAPDKEHTLSITYNQYGQPTYIKEVGYRNRSNGTQKIVRDYRYEYKLINGKSKLIAFDGALVGEKDKIHYHYDNKGKLIAVHYPNNLSQTIQYDELGRIAKFTDLDNLIHQYQYDTKGNIIKSDEAGKVRHIQYNAFGKPSKITDDSGQTLIYHYDESGVLIGLSDDKSTRIEFVRDVENNLVSAKLRFRDSVIQNKDYEVSNNVNPQFLDLFAKYQEIIEMARPNVQNSYKVLDNWITNTPKIFYSKHQEFDNNSNLTHYSYDDFGNMIFIDSPTTGLVDYDYDLNNNLIAIKSQIGTESYVRDDLGRIVKIAIKSQNKTQVHTISWGQNHRPSRITYPNGEENFSYNEQGKLISYHQKIDGKEFAITYEYDDFGRVKYRKLPSGKALKFNYNNQNNDKVGVLNGIYLSGLWDKPIIKDLNRDLDNPTHQSFVFGNGVKNILQKDSFGRVVLAGNPMIGQSLLKYQDNLNEPSQINHISKLDIGSRVNDKFSYRLQDSLGLSNQVRLPNEPTVLGDTNNSLSWRNHLPVYDEKGRIITQGSYSYEYDSQDQLTAIYKNDELNKKQLVATYRYNTFNQRIAKTVHTAGKHPKTTYYFYDGNQLVAEMSDDKLKEYVWLNQTPIAVLENGDIYFIHTDHRNAPIAVSDETSKMVWQASVEDFGYTTVHHSSQFELNLRFSNQYYDKESGLHYNTRRYYNPYTHRYLSPDPMGLAVGDDLYAFALNQPHSMADSEGLCPNYHQRDVAQWTQMEKLNCVFSKTAEHFNNDVGQALRELVSPQAIATTTAVFSIWALSHATPYGWMADLAMAGIGGLFVGKAVIDVIQGLYKVAKIFDSKCNLTTINEAVEALRSAIRSGTQALVGGAVTGPVATTRVAKLFRNFFSSRADKREELKIFADKSVGFHGTFVHNRRRKAEEVNKEGAAKRNQIAPWATGTFVADEWLNPGEKVYMLINKGQKIDGNIELGGWTSKTRFKSVAEARKRLAITEEFKKPHECCDLIEMTIKSPIPVRSGTAGGQVYNGKVYQGGGQQYELLVNFNKKKGGIDYVPYFDIKKLEIKQ</sequence>
<dbReference type="PANTHER" id="PTHR32305">
    <property type="match status" value="1"/>
</dbReference>
<dbReference type="Pfam" id="PF25023">
    <property type="entry name" value="TEN_YD-shell"/>
    <property type="match status" value="3"/>
</dbReference>
<reference evidence="4" key="1">
    <citation type="journal article" date="2022" name="BMC Microbiol.">
        <title>Whole genome sequencing of Moraxella bovis strains from North America reveals two genotypes with different genetic determinants.</title>
        <authorList>
            <person name="Wynn E.L."/>
            <person name="Hille M.M."/>
            <person name="Loy J.D."/>
            <person name="Schuller G."/>
            <person name="Kuhn K.L."/>
            <person name="Dickey A.M."/>
            <person name="Bono J.L."/>
            <person name="Clawson M.L."/>
        </authorList>
    </citation>
    <scope>NUCLEOTIDE SEQUENCE</scope>
    <source>
        <strain evidence="4">SAM102599</strain>
    </source>
</reference>
<geneLocation type="plasmid" evidence="4 5">
    <name>unnamed1</name>
</geneLocation>
<dbReference type="RefSeq" id="WP_264697290.1">
    <property type="nucleotide sequence ID" value="NZ_CP087831.1"/>
</dbReference>
<feature type="domain" description="Teneurin-like YD-shell" evidence="3">
    <location>
        <begin position="926"/>
        <end position="1165"/>
    </location>
</feature>
<organism evidence="4 5">
    <name type="scientific">Moraxella bovis</name>
    <dbReference type="NCBI Taxonomy" id="476"/>
    <lineage>
        <taxon>Bacteria</taxon>
        <taxon>Pseudomonadati</taxon>
        <taxon>Pseudomonadota</taxon>
        <taxon>Gammaproteobacteria</taxon>
        <taxon>Moraxellales</taxon>
        <taxon>Moraxellaceae</taxon>
        <taxon>Moraxella</taxon>
    </lineage>
</organism>
<feature type="domain" description="DUF6531" evidence="2">
    <location>
        <begin position="66"/>
        <end position="140"/>
    </location>
</feature>
<evidence type="ECO:0000313" key="5">
    <source>
        <dbReference type="Proteomes" id="UP001163632"/>
    </source>
</evidence>
<dbReference type="InterPro" id="IPR022385">
    <property type="entry name" value="Rhs_assc_core"/>
</dbReference>
<dbReference type="Gene3D" id="2.180.10.10">
    <property type="entry name" value="RHS repeat-associated core"/>
    <property type="match status" value="4"/>
</dbReference>
<dbReference type="PRINTS" id="PR00394">
    <property type="entry name" value="RHSPROTEIN"/>
</dbReference>
<dbReference type="InterPro" id="IPR045351">
    <property type="entry name" value="DUF6531"/>
</dbReference>
<name>A0ABY6MAX6_MORBO</name>
<accession>A0ABY6MAX6</accession>
<gene>
    <name evidence="4" type="ORF">LP092_15310</name>
</gene>
<protein>
    <submittedName>
        <fullName evidence="4">DUF6531 domain-containing protein</fullName>
    </submittedName>
</protein>
<keyword evidence="4" id="KW-0614">Plasmid</keyword>
<evidence type="ECO:0000259" key="3">
    <source>
        <dbReference type="Pfam" id="PF25023"/>
    </source>
</evidence>